<dbReference type="RefSeq" id="WP_059031379.1">
    <property type="nucleotide sequence ID" value="NZ_DF976999.1"/>
</dbReference>
<dbReference type="InterPro" id="IPR014997">
    <property type="entry name" value="DUF1847"/>
</dbReference>
<dbReference type="EMBL" id="DF976999">
    <property type="protein sequence ID" value="GAQ24280.1"/>
    <property type="molecule type" value="Genomic_DNA"/>
</dbReference>
<evidence type="ECO:0000313" key="1">
    <source>
        <dbReference type="EMBL" id="GAQ24280.1"/>
    </source>
</evidence>
<name>A0A0U9I2Z2_9FIRM</name>
<protein>
    <submittedName>
        <fullName evidence="1">Uncharacterized metal-binding protein</fullName>
    </submittedName>
</protein>
<accession>A0A0U9I2Z2</accession>
<evidence type="ECO:0000313" key="2">
    <source>
        <dbReference type="Proteomes" id="UP000062160"/>
    </source>
</evidence>
<dbReference type="AlphaFoldDB" id="A0A0U9I2Z2"/>
<keyword evidence="2" id="KW-1185">Reference proteome</keyword>
<sequence length="207" mass="23179">MYTCAMCSNRSCKTGELDKTPINCPCSDEEQERIKELYQKDDNKKLAYCSALTEAEGYCKKTRLEEIEDFANKCGYKKLGVAFCTGLSKEAKTLCQILRHNGFEVDSVICKNGSIPKEFLGIKESQKVRPGTYEPMCNPIGQAVFLNKAQTQLNIILGLCVGHDSLFIKYSNAPVTVFAVKDRVLAHNPLGALYLADGYYKNKLYNQ</sequence>
<dbReference type="Proteomes" id="UP000062160">
    <property type="component" value="Unassembled WGS sequence"/>
</dbReference>
<dbReference type="Pfam" id="PF08901">
    <property type="entry name" value="DUF1847"/>
    <property type="match status" value="1"/>
</dbReference>
<gene>
    <name evidence="1" type="ORF">TSYNT_5106</name>
</gene>
<dbReference type="OrthoDB" id="9795204at2"/>
<organism evidence="1">
    <name type="scientific">Tepidanaerobacter syntrophicus</name>
    <dbReference type="NCBI Taxonomy" id="224999"/>
    <lineage>
        <taxon>Bacteria</taxon>
        <taxon>Bacillati</taxon>
        <taxon>Bacillota</taxon>
        <taxon>Clostridia</taxon>
        <taxon>Thermosediminibacterales</taxon>
        <taxon>Tepidanaerobacteraceae</taxon>
        <taxon>Tepidanaerobacter</taxon>
    </lineage>
</organism>
<dbReference type="STRING" id="224999.GCA_001485475_00262"/>
<reference evidence="1" key="1">
    <citation type="journal article" date="2016" name="Genome Announc.">
        <title>Draft Genome Sequence of the Syntrophic Lactate-Degrading Bacterium Tepidanaerobacter syntrophicus JLT.</title>
        <authorList>
            <person name="Matsuura N."/>
            <person name="Ohashi A."/>
            <person name="Tourlousse D.M."/>
            <person name="Sekiguchi Y."/>
        </authorList>
    </citation>
    <scope>NUCLEOTIDE SEQUENCE [LARGE SCALE GENOMIC DNA]</scope>
    <source>
        <strain evidence="1">JL</strain>
    </source>
</reference>
<proteinExistence type="predicted"/>